<protein>
    <submittedName>
        <fullName evidence="2">IS1595 family transposase</fullName>
    </submittedName>
</protein>
<dbReference type="InterPro" id="IPR053164">
    <property type="entry name" value="IS1016-like_transposase"/>
</dbReference>
<accession>A0ABU9NNT4</accession>
<organism evidence="2 3">
    <name type="scientific">Flavobacterium polysaccharolyticum</name>
    <dbReference type="NCBI Taxonomy" id="3133148"/>
    <lineage>
        <taxon>Bacteria</taxon>
        <taxon>Pseudomonadati</taxon>
        <taxon>Bacteroidota</taxon>
        <taxon>Flavobacteriia</taxon>
        <taxon>Flavobacteriales</taxon>
        <taxon>Flavobacteriaceae</taxon>
        <taxon>Flavobacterium</taxon>
    </lineage>
</organism>
<dbReference type="PANTHER" id="PTHR47163">
    <property type="entry name" value="DDE_TNP_IS1595 DOMAIN-CONTAINING PROTEIN"/>
    <property type="match status" value="1"/>
</dbReference>
<dbReference type="InterPro" id="IPR024442">
    <property type="entry name" value="Transposase_Zn_ribbon"/>
</dbReference>
<dbReference type="NCBIfam" id="NF033547">
    <property type="entry name" value="transpos_IS1595"/>
    <property type="match status" value="1"/>
</dbReference>
<evidence type="ECO:0000313" key="3">
    <source>
        <dbReference type="Proteomes" id="UP001468798"/>
    </source>
</evidence>
<feature type="domain" description="ISXO2-like transposase" evidence="1">
    <location>
        <begin position="127"/>
        <end position="272"/>
    </location>
</feature>
<comment type="caution">
    <text evidence="2">The sequence shown here is derived from an EMBL/GenBank/DDBJ whole genome shotgun (WGS) entry which is preliminary data.</text>
</comment>
<gene>
    <name evidence="2" type="ORF">WFZ86_05885</name>
</gene>
<dbReference type="PANTHER" id="PTHR47163:SF2">
    <property type="entry name" value="SI:DKEY-17M8.2"/>
    <property type="match status" value="1"/>
</dbReference>
<dbReference type="EMBL" id="JBCGDP010000004">
    <property type="protein sequence ID" value="MEM0576021.1"/>
    <property type="molecule type" value="Genomic_DNA"/>
</dbReference>
<keyword evidence="3" id="KW-1185">Reference proteome</keyword>
<sequence>MMHMIDELNTETACREFLEKLRWQYEPVCPHCGSKNEYHYKLKTRGVFKGLYKCKDCRSRFTVRVGTMFESSHISLRKWFMAIYIFTSHKKGISSLQLHRDLDVTQKTAWYMLSRIRNSFIDTIVVPFDGLTQIDETYVGGKNKSKKKRVKNTQGRSLKTKVPVFGMICNGLVYTKVVPNTKGKTLKPIIRAMVTEGSIVVTDGWLAYNGLSKDYKHKVIKHNKGVYKMGPYHTNTIEGFWSHLKRGIIGVYHVTSPKHLHRYCDEFAYRYNTRKITDGERFNLSLLNANERLMYKQLIA</sequence>
<dbReference type="Pfam" id="PF12760">
    <property type="entry name" value="Zn_ribbon_IS1595"/>
    <property type="match status" value="1"/>
</dbReference>
<dbReference type="Pfam" id="PF12762">
    <property type="entry name" value="DDE_Tnp_IS1595"/>
    <property type="match status" value="1"/>
</dbReference>
<reference evidence="2 3" key="1">
    <citation type="submission" date="2024-03" db="EMBL/GenBank/DDBJ databases">
        <title>Two novel species of the genus Flavobacterium exhibiting potentially degradation of complex polysaccharides.</title>
        <authorList>
            <person name="Lian X."/>
        </authorList>
    </citation>
    <scope>NUCLEOTIDE SEQUENCE [LARGE SCALE GENOMIC DNA]</scope>
    <source>
        <strain evidence="2 3">N6</strain>
    </source>
</reference>
<evidence type="ECO:0000259" key="1">
    <source>
        <dbReference type="SMART" id="SM01126"/>
    </source>
</evidence>
<evidence type="ECO:0000313" key="2">
    <source>
        <dbReference type="EMBL" id="MEM0576021.1"/>
    </source>
</evidence>
<dbReference type="InterPro" id="IPR024445">
    <property type="entry name" value="Tnp_ISXO2-like"/>
</dbReference>
<proteinExistence type="predicted"/>
<dbReference type="Proteomes" id="UP001468798">
    <property type="component" value="Unassembled WGS sequence"/>
</dbReference>
<dbReference type="SMART" id="SM01126">
    <property type="entry name" value="DDE_Tnp_IS1595"/>
    <property type="match status" value="1"/>
</dbReference>
<name>A0ABU9NNT4_9FLAO</name>